<sequence length="103" mass="11457">MKKTFAAIVKRTEAWDPGREAHEQDGFEHHAAFVAGLEAEGFIAMAGLMEESSDVLFIFFADSVAEVRERMARDPWQQDGHAKLVRVEEVQFRIGAPQQPAGG</sequence>
<protein>
    <recommendedName>
        <fullName evidence="3">YCII-related domain-containing protein</fullName>
    </recommendedName>
</protein>
<organism evidence="1 2">
    <name type="scientific">Sphingobium lignivorans</name>
    <dbReference type="NCBI Taxonomy" id="2735886"/>
    <lineage>
        <taxon>Bacteria</taxon>
        <taxon>Pseudomonadati</taxon>
        <taxon>Pseudomonadota</taxon>
        <taxon>Alphaproteobacteria</taxon>
        <taxon>Sphingomonadales</taxon>
        <taxon>Sphingomonadaceae</taxon>
        <taxon>Sphingobium</taxon>
    </lineage>
</organism>
<dbReference type="SUPFAM" id="SSF54909">
    <property type="entry name" value="Dimeric alpha+beta barrel"/>
    <property type="match status" value="1"/>
</dbReference>
<dbReference type="RefSeq" id="WP_184154992.1">
    <property type="nucleotide sequence ID" value="NZ_JACHKA010000001.1"/>
</dbReference>
<dbReference type="InterPro" id="IPR011008">
    <property type="entry name" value="Dimeric_a/b-barrel"/>
</dbReference>
<comment type="caution">
    <text evidence="1">The sequence shown here is derived from an EMBL/GenBank/DDBJ whole genome shotgun (WGS) entry which is preliminary data.</text>
</comment>
<dbReference type="Gene3D" id="3.30.70.1060">
    <property type="entry name" value="Dimeric alpha+beta barrel"/>
    <property type="match status" value="1"/>
</dbReference>
<evidence type="ECO:0000313" key="2">
    <source>
        <dbReference type="Proteomes" id="UP001138540"/>
    </source>
</evidence>
<proteinExistence type="predicted"/>
<name>A0ABR6NI08_9SPHN</name>
<reference evidence="1 2" key="1">
    <citation type="submission" date="2020-08" db="EMBL/GenBank/DDBJ databases">
        <title>Exploring microbial biodiversity for novel pathways involved in the catabolism of aromatic compounds derived from lignin.</title>
        <authorList>
            <person name="Elkins J."/>
        </authorList>
    </citation>
    <scope>NUCLEOTIDE SEQUENCE [LARGE SCALE GENOMIC DNA]</scope>
    <source>
        <strain evidence="1 2">B1D3A</strain>
    </source>
</reference>
<evidence type="ECO:0000313" key="1">
    <source>
        <dbReference type="EMBL" id="MBB5986914.1"/>
    </source>
</evidence>
<accession>A0ABR6NI08</accession>
<keyword evidence="2" id="KW-1185">Reference proteome</keyword>
<dbReference type="Proteomes" id="UP001138540">
    <property type="component" value="Unassembled WGS sequence"/>
</dbReference>
<gene>
    <name evidence="1" type="ORF">HNP60_002888</name>
</gene>
<dbReference type="EMBL" id="JACHKA010000001">
    <property type="protein sequence ID" value="MBB5986914.1"/>
    <property type="molecule type" value="Genomic_DNA"/>
</dbReference>
<evidence type="ECO:0008006" key="3">
    <source>
        <dbReference type="Google" id="ProtNLM"/>
    </source>
</evidence>